<name>A0ABQ1QUC7_9FLAO</name>
<evidence type="ECO:0000313" key="4">
    <source>
        <dbReference type="Proteomes" id="UP000625780"/>
    </source>
</evidence>
<dbReference type="InterPro" id="IPR001789">
    <property type="entry name" value="Sig_transdc_resp-reg_receiver"/>
</dbReference>
<comment type="caution">
    <text evidence="3">The sequence shown here is derived from an EMBL/GenBank/DDBJ whole genome shotgun (WGS) entry which is preliminary data.</text>
</comment>
<feature type="modified residue" description="4-aspartylphosphate" evidence="1">
    <location>
        <position position="63"/>
    </location>
</feature>
<dbReference type="RefSeq" id="WP_188369505.1">
    <property type="nucleotide sequence ID" value="NZ_BMFH01000001.1"/>
</dbReference>
<evidence type="ECO:0000259" key="2">
    <source>
        <dbReference type="PROSITE" id="PS50110"/>
    </source>
</evidence>
<dbReference type="PROSITE" id="PS50110">
    <property type="entry name" value="RESPONSE_REGULATORY"/>
    <property type="match status" value="1"/>
</dbReference>
<sequence length="134" mass="15394">MSKIKSVCIIDDDPITVFGIKKMLSMLDLAEDIKTYVNGKEAIDDISKMVDSGETIPQVIFLDINMPIMDGWQFLEKFLDLNVEGKVRINIVTSSIDAYDRQQWERFKGLTSHLIDFKNKPIRKNDILEITRVA</sequence>
<dbReference type="SMART" id="SM00448">
    <property type="entry name" value="REC"/>
    <property type="match status" value="1"/>
</dbReference>
<dbReference type="Gene3D" id="3.40.50.2300">
    <property type="match status" value="1"/>
</dbReference>
<dbReference type="Proteomes" id="UP000625780">
    <property type="component" value="Unassembled WGS sequence"/>
</dbReference>
<gene>
    <name evidence="3" type="ORF">GCM10011361_09120</name>
</gene>
<reference evidence="4" key="1">
    <citation type="journal article" date="2019" name="Int. J. Syst. Evol. Microbiol.">
        <title>The Global Catalogue of Microorganisms (GCM) 10K type strain sequencing project: providing services to taxonomists for standard genome sequencing and annotation.</title>
        <authorList>
            <consortium name="The Broad Institute Genomics Platform"/>
            <consortium name="The Broad Institute Genome Sequencing Center for Infectious Disease"/>
            <person name="Wu L."/>
            <person name="Ma J."/>
        </authorList>
    </citation>
    <scope>NUCLEOTIDE SEQUENCE [LARGE SCALE GENOMIC DNA]</scope>
    <source>
        <strain evidence="4">CGMCC 1.12606</strain>
    </source>
</reference>
<dbReference type="Pfam" id="PF00072">
    <property type="entry name" value="Response_reg"/>
    <property type="match status" value="1"/>
</dbReference>
<evidence type="ECO:0000256" key="1">
    <source>
        <dbReference type="PROSITE-ProRule" id="PRU00169"/>
    </source>
</evidence>
<accession>A0ABQ1QUC7</accession>
<keyword evidence="4" id="KW-1185">Reference proteome</keyword>
<keyword evidence="1" id="KW-0597">Phosphoprotein</keyword>
<dbReference type="PANTHER" id="PTHR44520:SF2">
    <property type="entry name" value="RESPONSE REGULATOR RCP1"/>
    <property type="match status" value="1"/>
</dbReference>
<feature type="domain" description="Response regulatory" evidence="2">
    <location>
        <begin position="6"/>
        <end position="134"/>
    </location>
</feature>
<evidence type="ECO:0000313" key="3">
    <source>
        <dbReference type="EMBL" id="GGD44299.1"/>
    </source>
</evidence>
<organism evidence="3 4">
    <name type="scientific">Muriicola marianensis</name>
    <dbReference type="NCBI Taxonomy" id="1324801"/>
    <lineage>
        <taxon>Bacteria</taxon>
        <taxon>Pseudomonadati</taxon>
        <taxon>Bacteroidota</taxon>
        <taxon>Flavobacteriia</taxon>
        <taxon>Flavobacteriales</taxon>
        <taxon>Flavobacteriaceae</taxon>
        <taxon>Muriicola</taxon>
    </lineage>
</organism>
<dbReference type="PANTHER" id="PTHR44520">
    <property type="entry name" value="RESPONSE REGULATOR RCP1-RELATED"/>
    <property type="match status" value="1"/>
</dbReference>
<dbReference type="EMBL" id="BMFH01000001">
    <property type="protein sequence ID" value="GGD44299.1"/>
    <property type="molecule type" value="Genomic_DNA"/>
</dbReference>
<dbReference type="InterPro" id="IPR011006">
    <property type="entry name" value="CheY-like_superfamily"/>
</dbReference>
<proteinExistence type="predicted"/>
<dbReference type="SUPFAM" id="SSF52172">
    <property type="entry name" value="CheY-like"/>
    <property type="match status" value="1"/>
</dbReference>
<protein>
    <submittedName>
        <fullName evidence="3">Response regulator</fullName>
    </submittedName>
</protein>
<dbReference type="InterPro" id="IPR052893">
    <property type="entry name" value="TCS_response_regulator"/>
</dbReference>